<accession>A0A3R6Y4S6</accession>
<organism evidence="1 2">
    <name type="scientific">Aphanomyces astaci</name>
    <name type="common">Crayfish plague agent</name>
    <dbReference type="NCBI Taxonomy" id="112090"/>
    <lineage>
        <taxon>Eukaryota</taxon>
        <taxon>Sar</taxon>
        <taxon>Stramenopiles</taxon>
        <taxon>Oomycota</taxon>
        <taxon>Saprolegniomycetes</taxon>
        <taxon>Saprolegniales</taxon>
        <taxon>Verrucalvaceae</taxon>
        <taxon>Aphanomyces</taxon>
    </lineage>
</organism>
<name>A0A3R6Y4S6_APHAT</name>
<evidence type="ECO:0000313" key="2">
    <source>
        <dbReference type="Proteomes" id="UP000285712"/>
    </source>
</evidence>
<dbReference type="EMBL" id="QUTG01001026">
    <property type="protein sequence ID" value="RHZ00593.1"/>
    <property type="molecule type" value="Genomic_DNA"/>
</dbReference>
<proteinExistence type="predicted"/>
<dbReference type="Proteomes" id="UP000285712">
    <property type="component" value="Unassembled WGS sequence"/>
</dbReference>
<reference evidence="1 2" key="1">
    <citation type="submission" date="2018-08" db="EMBL/GenBank/DDBJ databases">
        <title>Aphanomyces genome sequencing and annotation.</title>
        <authorList>
            <person name="Minardi D."/>
            <person name="Oidtmann B."/>
            <person name="Van Der Giezen M."/>
            <person name="Studholme D.J."/>
        </authorList>
    </citation>
    <scope>NUCLEOTIDE SEQUENCE [LARGE SCALE GENOMIC DNA]</scope>
    <source>
        <strain evidence="1 2">Sv</strain>
    </source>
</reference>
<sequence length="126" mass="13226">MVFTAISRTNCPPCSTLSLSSAALERLDAAAHIASPNNATKSSNSTCLSVSSSSTPDSFADAIEATMLIHQGKEVILHLPAVNDPANVLTAQQSIGQGLPRSGDLTFLCRKGKVSSDLIQQRLIFV</sequence>
<evidence type="ECO:0000313" key="1">
    <source>
        <dbReference type="EMBL" id="RHZ00593.1"/>
    </source>
</evidence>
<gene>
    <name evidence="1" type="ORF">DYB35_012633</name>
</gene>
<protein>
    <submittedName>
        <fullName evidence="1">Uncharacterized protein</fullName>
    </submittedName>
</protein>
<comment type="caution">
    <text evidence="1">The sequence shown here is derived from an EMBL/GenBank/DDBJ whole genome shotgun (WGS) entry which is preliminary data.</text>
</comment>
<dbReference type="AlphaFoldDB" id="A0A3R6Y4S6"/>